<dbReference type="InterPro" id="IPR039556">
    <property type="entry name" value="ICL/PEPM"/>
</dbReference>
<dbReference type="KEGG" id="psuu:Psuf_088070"/>
<dbReference type="PANTHER" id="PTHR42905:SF16">
    <property type="entry name" value="CARBOXYPHOSPHONOENOLPYRUVATE PHOSPHONOMUTASE-LIKE PROTEIN (AFU_ORTHOLOGUE AFUA_5G07230)"/>
    <property type="match status" value="1"/>
</dbReference>
<proteinExistence type="predicted"/>
<dbReference type="RefSeq" id="WP_173164610.1">
    <property type="nucleotide sequence ID" value="NZ_AP022871.1"/>
</dbReference>
<reference evidence="1 2" key="1">
    <citation type="submission" date="2020-03" db="EMBL/GenBank/DDBJ databases">
        <title>Whole genome shotgun sequence of Phytohabitans suffuscus NBRC 105367.</title>
        <authorList>
            <person name="Komaki H."/>
            <person name="Tamura T."/>
        </authorList>
    </citation>
    <scope>NUCLEOTIDE SEQUENCE [LARGE SCALE GENOMIC DNA]</scope>
    <source>
        <strain evidence="1 2">NBRC 105367</strain>
    </source>
</reference>
<dbReference type="Proteomes" id="UP000503011">
    <property type="component" value="Chromosome"/>
</dbReference>
<name>A0A6F8YZK2_9ACTN</name>
<dbReference type="AlphaFoldDB" id="A0A6F8YZK2"/>
<dbReference type="InterPro" id="IPR040442">
    <property type="entry name" value="Pyrv_kinase-like_dom_sf"/>
</dbReference>
<dbReference type="GO" id="GO:0003824">
    <property type="term" value="F:catalytic activity"/>
    <property type="evidence" value="ECO:0007669"/>
    <property type="project" value="InterPro"/>
</dbReference>
<sequence length="267" mass="27425">MRTFRDLHRGDRPLVLPNAWDHASAAALAARGFAAVGTTSLGVAAAAGKPDGSAATRDETVDLARRLRGLPCLVSVDVEGGFSERPDEVADLVAELAGLGVVGVNIEDGRADGTLAPIDHQRSVIGAVKSRVPEMFVNARTDTHWPRRPTPAALEEALRRVGEFADGGADGVFVPGVTGDAAIGALVEIAGVPLNVLYVPGLDLDRLAALGVRRVSTGSLLFRAALTAAVEAAVTVAAGGTPAKDLVGYAEVRALNELTGGARTTVM</sequence>
<gene>
    <name evidence="1" type="ORF">Psuf_088070</name>
</gene>
<dbReference type="InterPro" id="IPR015813">
    <property type="entry name" value="Pyrv/PenolPyrv_kinase-like_dom"/>
</dbReference>
<dbReference type="Gene3D" id="3.20.20.60">
    <property type="entry name" value="Phosphoenolpyruvate-binding domains"/>
    <property type="match status" value="1"/>
</dbReference>
<accession>A0A6F8YZK2</accession>
<dbReference type="SUPFAM" id="SSF51621">
    <property type="entry name" value="Phosphoenolpyruvate/pyruvate domain"/>
    <property type="match status" value="1"/>
</dbReference>
<protein>
    <submittedName>
        <fullName evidence="1">Phosphonomutase</fullName>
    </submittedName>
</protein>
<organism evidence="1 2">
    <name type="scientific">Phytohabitans suffuscus</name>
    <dbReference type="NCBI Taxonomy" id="624315"/>
    <lineage>
        <taxon>Bacteria</taxon>
        <taxon>Bacillati</taxon>
        <taxon>Actinomycetota</taxon>
        <taxon>Actinomycetes</taxon>
        <taxon>Micromonosporales</taxon>
        <taxon>Micromonosporaceae</taxon>
    </lineage>
</organism>
<evidence type="ECO:0000313" key="1">
    <source>
        <dbReference type="EMBL" id="BCB91494.1"/>
    </source>
</evidence>
<dbReference type="CDD" id="cd00377">
    <property type="entry name" value="ICL_PEPM"/>
    <property type="match status" value="1"/>
</dbReference>
<reference evidence="1 2" key="2">
    <citation type="submission" date="2020-03" db="EMBL/GenBank/DDBJ databases">
        <authorList>
            <person name="Ichikawa N."/>
            <person name="Kimura A."/>
            <person name="Kitahashi Y."/>
            <person name="Uohara A."/>
        </authorList>
    </citation>
    <scope>NUCLEOTIDE SEQUENCE [LARGE SCALE GENOMIC DNA]</scope>
    <source>
        <strain evidence="1 2">NBRC 105367</strain>
    </source>
</reference>
<dbReference type="PANTHER" id="PTHR42905">
    <property type="entry name" value="PHOSPHOENOLPYRUVATE CARBOXYLASE"/>
    <property type="match status" value="1"/>
</dbReference>
<dbReference type="Pfam" id="PF13714">
    <property type="entry name" value="PEP_mutase"/>
    <property type="match status" value="1"/>
</dbReference>
<keyword evidence="2" id="KW-1185">Reference proteome</keyword>
<dbReference type="EMBL" id="AP022871">
    <property type="protein sequence ID" value="BCB91494.1"/>
    <property type="molecule type" value="Genomic_DNA"/>
</dbReference>
<evidence type="ECO:0000313" key="2">
    <source>
        <dbReference type="Proteomes" id="UP000503011"/>
    </source>
</evidence>